<keyword evidence="3" id="KW-1185">Reference proteome</keyword>
<feature type="region of interest" description="Disordered" evidence="1">
    <location>
        <begin position="73"/>
        <end position="95"/>
    </location>
</feature>
<evidence type="ECO:0000256" key="1">
    <source>
        <dbReference type="SAM" id="MobiDB-lite"/>
    </source>
</evidence>
<protein>
    <submittedName>
        <fullName evidence="2">Uncharacterized protein</fullName>
    </submittedName>
</protein>
<accession>A0AAE1CYW0</accession>
<dbReference type="Proteomes" id="UP001283361">
    <property type="component" value="Unassembled WGS sequence"/>
</dbReference>
<sequence>MYVSKVTSTPDKVYLYQIQDSEQTFLGTNSAFCLENINALLNVDRQVDSFDETSEFDSNADVLASVNPALLKEQPATSGMKRPGPTDLPPRKRNKNTDNLYLLKRCIEANPDIASLQEMVMLYRNTEDYQALCDIFFDQRADKYWTMAQQENTQQSQDADILRRLDELPDSLRHMMTPEQTLALFNARCSEQDVNAKALA</sequence>
<name>A0AAE1CYW0_9GAST</name>
<dbReference type="EMBL" id="JAWDGP010006247">
    <property type="protein sequence ID" value="KAK3744804.1"/>
    <property type="molecule type" value="Genomic_DNA"/>
</dbReference>
<dbReference type="AlphaFoldDB" id="A0AAE1CYW0"/>
<reference evidence="2" key="1">
    <citation type="journal article" date="2023" name="G3 (Bethesda)">
        <title>A reference genome for the long-term kleptoplast-retaining sea slug Elysia crispata morphotype clarki.</title>
        <authorList>
            <person name="Eastman K.E."/>
            <person name="Pendleton A.L."/>
            <person name="Shaikh M.A."/>
            <person name="Suttiyut T."/>
            <person name="Ogas R."/>
            <person name="Tomko P."/>
            <person name="Gavelis G."/>
            <person name="Widhalm J.R."/>
            <person name="Wisecaver J.H."/>
        </authorList>
    </citation>
    <scope>NUCLEOTIDE SEQUENCE</scope>
    <source>
        <strain evidence="2">ECLA1</strain>
    </source>
</reference>
<gene>
    <name evidence="2" type="ORF">RRG08_042188</name>
</gene>
<evidence type="ECO:0000313" key="2">
    <source>
        <dbReference type="EMBL" id="KAK3744804.1"/>
    </source>
</evidence>
<proteinExistence type="predicted"/>
<evidence type="ECO:0000313" key="3">
    <source>
        <dbReference type="Proteomes" id="UP001283361"/>
    </source>
</evidence>
<organism evidence="2 3">
    <name type="scientific">Elysia crispata</name>
    <name type="common">lettuce slug</name>
    <dbReference type="NCBI Taxonomy" id="231223"/>
    <lineage>
        <taxon>Eukaryota</taxon>
        <taxon>Metazoa</taxon>
        <taxon>Spiralia</taxon>
        <taxon>Lophotrochozoa</taxon>
        <taxon>Mollusca</taxon>
        <taxon>Gastropoda</taxon>
        <taxon>Heterobranchia</taxon>
        <taxon>Euthyneura</taxon>
        <taxon>Panpulmonata</taxon>
        <taxon>Sacoglossa</taxon>
        <taxon>Placobranchoidea</taxon>
        <taxon>Plakobranchidae</taxon>
        <taxon>Elysia</taxon>
    </lineage>
</organism>
<comment type="caution">
    <text evidence="2">The sequence shown here is derived from an EMBL/GenBank/DDBJ whole genome shotgun (WGS) entry which is preliminary data.</text>
</comment>